<dbReference type="EMBL" id="AM889285">
    <property type="protein sequence ID" value="CAP57059.1"/>
    <property type="molecule type" value="Genomic_DNA"/>
</dbReference>
<dbReference type="AlphaFoldDB" id="A9HSC7"/>
<evidence type="ECO:0000313" key="2">
    <source>
        <dbReference type="Proteomes" id="UP000001176"/>
    </source>
</evidence>
<sequence>MMCWLFIAVGSVNRPVKSASLLGFYIQYDKRIEHLRILDEMEKIWESIRGDLRRSVSLFTLKVRTMSCFDFNGNDVFCRLTRWSAFYTAPRWRWFRPCSLLCDFRI</sequence>
<name>A9HSC7_GLUDA</name>
<proteinExistence type="predicted"/>
<evidence type="ECO:0000313" key="1">
    <source>
        <dbReference type="EMBL" id="CAP57059.1"/>
    </source>
</evidence>
<accession>A9HSC7</accession>
<protein>
    <submittedName>
        <fullName evidence="1">Uncharacterized protein</fullName>
    </submittedName>
</protein>
<dbReference type="Proteomes" id="UP000001176">
    <property type="component" value="Chromosome"/>
</dbReference>
<dbReference type="KEGG" id="gdi:GDI3116"/>
<reference evidence="1 2" key="1">
    <citation type="journal article" date="2009" name="BMC Genomics">
        <title>Complete genome sequence of the sugarcane nitrogen-fixing endophyte Gluconacetobacter diazotrophicus Pal5.</title>
        <authorList>
            <person name="Bertalan M."/>
            <person name="Albano R."/>
            <person name="Padua V."/>
            <person name="Rouws L."/>
            <person name="Rojas C."/>
            <person name="Hemerly A."/>
            <person name="Teixeira K."/>
            <person name="Schwab S."/>
            <person name="Araujo J."/>
            <person name="Oliveira A."/>
            <person name="Franca L."/>
            <person name="Magalhaes V."/>
            <person name="Alqueres S."/>
            <person name="Cardoso A."/>
            <person name="Almeida W."/>
            <person name="Loureiro M.M."/>
            <person name="Nogueira E."/>
            <person name="Cidade D."/>
            <person name="Oliveira D."/>
            <person name="Simao T."/>
            <person name="Macedo J."/>
            <person name="Valadao A."/>
            <person name="Dreschsel M."/>
            <person name="Freitas F."/>
            <person name="Vidal M."/>
            <person name="Guedes H."/>
            <person name="Rodrigues E."/>
            <person name="Meneses C."/>
            <person name="Brioso P."/>
            <person name="Pozzer L."/>
            <person name="Figueiredo D."/>
            <person name="Montano H."/>
            <person name="Junior J."/>
            <person name="Filho G."/>
            <person name="Flores V."/>
            <person name="Ferreira B."/>
            <person name="Branco A."/>
            <person name="Gonzalez P."/>
            <person name="Guillobel H."/>
            <person name="Lemos M."/>
            <person name="Seibel L."/>
            <person name="Macedo J."/>
            <person name="Alves-Ferreira M."/>
            <person name="Sachetto-Martins G."/>
            <person name="Coelho A."/>
            <person name="Santos E."/>
            <person name="Amaral G."/>
            <person name="Neves A."/>
            <person name="Pacheco A.B."/>
            <person name="Carvalho D."/>
            <person name="Lery L."/>
            <person name="Bisch P."/>
            <person name="Rossle S.C."/>
            <person name="Urmenyi T."/>
            <person name="Kruger W.V."/>
            <person name="Martins O."/>
            <person name="Baldani J.I."/>
            <person name="Ferreira P.C."/>
        </authorList>
    </citation>
    <scope>NUCLEOTIDE SEQUENCE [LARGE SCALE GENOMIC DNA]</scope>
    <source>
        <strain evidence="2">ATCC 49037 / DSM 5601 / CCUG 37298 / CIP 103539 / LMG 7603 / PAl5</strain>
    </source>
</reference>
<gene>
    <name evidence="1" type="ordered locus">GDI3116</name>
</gene>
<keyword evidence="2" id="KW-1185">Reference proteome</keyword>
<organism evidence="1 2">
    <name type="scientific">Gluconacetobacter diazotrophicus (strain ATCC 49037 / DSM 5601 / CCUG 37298 / CIP 103539 / LMG 7603 / PAl5)</name>
    <dbReference type="NCBI Taxonomy" id="272568"/>
    <lineage>
        <taxon>Bacteria</taxon>
        <taxon>Pseudomonadati</taxon>
        <taxon>Pseudomonadota</taxon>
        <taxon>Alphaproteobacteria</taxon>
        <taxon>Acetobacterales</taxon>
        <taxon>Acetobacteraceae</taxon>
        <taxon>Gluconacetobacter</taxon>
    </lineage>
</organism>